<feature type="transmembrane region" description="Helical" evidence="3">
    <location>
        <begin position="65"/>
        <end position="83"/>
    </location>
</feature>
<dbReference type="RefSeq" id="WP_258403743.1">
    <property type="nucleotide sequence ID" value="NZ_QLLI01000017.1"/>
</dbReference>
<dbReference type="Proteomes" id="UP000248827">
    <property type="component" value="Unassembled WGS sequence"/>
</dbReference>
<dbReference type="EMBL" id="QLLI01000017">
    <property type="protein sequence ID" value="RAI87193.1"/>
    <property type="molecule type" value="Genomic_DNA"/>
</dbReference>
<evidence type="ECO:0000256" key="1">
    <source>
        <dbReference type="ARBA" id="ARBA00023224"/>
    </source>
</evidence>
<evidence type="ECO:0000256" key="2">
    <source>
        <dbReference type="PROSITE-ProRule" id="PRU00284"/>
    </source>
</evidence>
<protein>
    <submittedName>
        <fullName evidence="5">Methyl-accepting chemotaxis protein</fullName>
    </submittedName>
</protein>
<dbReference type="Gene3D" id="1.10.287.950">
    <property type="entry name" value="Methyl-accepting chemotaxis protein"/>
    <property type="match status" value="1"/>
</dbReference>
<dbReference type="PROSITE" id="PS50111">
    <property type="entry name" value="CHEMOTAXIS_TRANSDUC_2"/>
    <property type="match status" value="1"/>
</dbReference>
<dbReference type="Pfam" id="PF00015">
    <property type="entry name" value="MCPsignal"/>
    <property type="match status" value="1"/>
</dbReference>
<name>A0ABX9BDM1_9BACL</name>
<dbReference type="SUPFAM" id="SSF58104">
    <property type="entry name" value="Methyl-accepting chemotaxis protein (MCP) signaling domain"/>
    <property type="match status" value="1"/>
</dbReference>
<feature type="domain" description="Methyl-accepting transducer" evidence="4">
    <location>
        <begin position="200"/>
        <end position="457"/>
    </location>
</feature>
<keyword evidence="3" id="KW-0812">Transmembrane</keyword>
<keyword evidence="1 2" id="KW-0807">Transducer</keyword>
<feature type="transmembrane region" description="Helical" evidence="3">
    <location>
        <begin position="16"/>
        <end position="36"/>
    </location>
</feature>
<feature type="transmembrane region" description="Helical" evidence="3">
    <location>
        <begin position="134"/>
        <end position="151"/>
    </location>
</feature>
<keyword evidence="3" id="KW-1133">Transmembrane helix</keyword>
<comment type="caution">
    <text evidence="5">The sequence shown here is derived from an EMBL/GenBank/DDBJ whole genome shotgun (WGS) entry which is preliminary data.</text>
</comment>
<dbReference type="InterPro" id="IPR004089">
    <property type="entry name" value="MCPsignal_dom"/>
</dbReference>
<evidence type="ECO:0000259" key="4">
    <source>
        <dbReference type="PROSITE" id="PS50111"/>
    </source>
</evidence>
<keyword evidence="3" id="KW-0472">Membrane</keyword>
<feature type="transmembrane region" description="Helical" evidence="3">
    <location>
        <begin position="42"/>
        <end position="60"/>
    </location>
</feature>
<dbReference type="PANTHER" id="PTHR32089:SF112">
    <property type="entry name" value="LYSOZYME-LIKE PROTEIN-RELATED"/>
    <property type="match status" value="1"/>
</dbReference>
<gene>
    <name evidence="5" type="ORF">DET54_11756</name>
</gene>
<proteinExistence type="predicted"/>
<sequence length="486" mass="54352">MTIMDNSFFRNNTTKINNIIVTILWLTLLSFCFFIASNEVQLEVVCSLLIELSIATVLIIRRKPLLTMIVLMIAILTCTTPYIESPAAGMLIMVVLCVISLYLNRVLLYGFGAMYNIAYIVIYYSGHQQYDSTFFMTIGFIELTIVALYFVCKRGRDLIQVALNKEAEARELVTALDTMVGVIRENTSMLNTDIASCNNDIRMLKNMSNTITTNIQEVTEGIRDQSGSIGHISEEVNKADGKMSEIYQMSHRLADISEQNGLVVRQSSDRIIQMGNQMAIINATVTESMTTVEELNKSMDEVNTFLTAINQISDQTNLLALNANIEASRAGEAGAGFAVVANEVKKLAQECSNTVKQIDEIIHNIKRKTQLVVEKATNGSEAVQEGKAISIQVLESFDNIKSTFEHIDQYIAKELDMTDQMSLIFNRVRQQVDHISNISQKHAAATEDVLATTQEQKSNMDVIYEFMGKINHSSIRLQDLIAKNTK</sequence>
<feature type="transmembrane region" description="Helical" evidence="3">
    <location>
        <begin position="89"/>
        <end position="122"/>
    </location>
</feature>
<dbReference type="PANTHER" id="PTHR32089">
    <property type="entry name" value="METHYL-ACCEPTING CHEMOTAXIS PROTEIN MCPB"/>
    <property type="match status" value="1"/>
</dbReference>
<dbReference type="SMART" id="SM00283">
    <property type="entry name" value="MA"/>
    <property type="match status" value="1"/>
</dbReference>
<keyword evidence="6" id="KW-1185">Reference proteome</keyword>
<reference evidence="5 6" key="1">
    <citation type="submission" date="2018-06" db="EMBL/GenBank/DDBJ databases">
        <title>Freshwater and sediment microbial communities from various areas in North America, analyzing microbe dynamics in response to fracking.</title>
        <authorList>
            <person name="Lamendella R."/>
        </authorList>
    </citation>
    <scope>NUCLEOTIDE SEQUENCE [LARGE SCALE GENOMIC DNA]</scope>
    <source>
        <strain evidence="5 6">NG-13</strain>
    </source>
</reference>
<accession>A0ABX9BDM1</accession>
<organism evidence="5 6">
    <name type="scientific">Paenibacillus pabuli</name>
    <dbReference type="NCBI Taxonomy" id="1472"/>
    <lineage>
        <taxon>Bacteria</taxon>
        <taxon>Bacillati</taxon>
        <taxon>Bacillota</taxon>
        <taxon>Bacilli</taxon>
        <taxon>Bacillales</taxon>
        <taxon>Paenibacillaceae</taxon>
        <taxon>Paenibacillus</taxon>
    </lineage>
</organism>
<evidence type="ECO:0000256" key="3">
    <source>
        <dbReference type="SAM" id="Phobius"/>
    </source>
</evidence>
<evidence type="ECO:0000313" key="5">
    <source>
        <dbReference type="EMBL" id="RAI87193.1"/>
    </source>
</evidence>
<evidence type="ECO:0000313" key="6">
    <source>
        <dbReference type="Proteomes" id="UP000248827"/>
    </source>
</evidence>